<keyword evidence="2" id="KW-0418">Kinase</keyword>
<evidence type="ECO:0000313" key="2">
    <source>
        <dbReference type="EMBL" id="KZV15698.1"/>
    </source>
</evidence>
<proteinExistence type="predicted"/>
<dbReference type="Proteomes" id="UP000250235">
    <property type="component" value="Unassembled WGS sequence"/>
</dbReference>
<evidence type="ECO:0000313" key="3">
    <source>
        <dbReference type="Proteomes" id="UP000250235"/>
    </source>
</evidence>
<organism evidence="2 3">
    <name type="scientific">Dorcoceras hygrometricum</name>
    <dbReference type="NCBI Taxonomy" id="472368"/>
    <lineage>
        <taxon>Eukaryota</taxon>
        <taxon>Viridiplantae</taxon>
        <taxon>Streptophyta</taxon>
        <taxon>Embryophyta</taxon>
        <taxon>Tracheophyta</taxon>
        <taxon>Spermatophyta</taxon>
        <taxon>Magnoliopsida</taxon>
        <taxon>eudicotyledons</taxon>
        <taxon>Gunneridae</taxon>
        <taxon>Pentapetalae</taxon>
        <taxon>asterids</taxon>
        <taxon>lamiids</taxon>
        <taxon>Lamiales</taxon>
        <taxon>Gesneriaceae</taxon>
        <taxon>Didymocarpoideae</taxon>
        <taxon>Trichosporeae</taxon>
        <taxon>Loxocarpinae</taxon>
        <taxon>Dorcoceras</taxon>
    </lineage>
</organism>
<sequence>MSTFCVHRFGLALLALVAGREICFADTLSFCGRMRHFVVSVEVSIDLLDALECEELATIVVRLGTLLECVLLWDSRIWLEVLRGDHIVLFNPNYQDFNLQRHLMLESFLYRSNRDFSQFSTVRILFDFFRPDSRIESTVRILFDFFRPDSRIESLPAREKLATDDLLEGPSSSASSGEYLKMLSSICPFCPCAKAYARKLAKGFLWQFCSKIA</sequence>
<name>A0A2Z7A268_9LAMI</name>
<dbReference type="GO" id="GO:0016301">
    <property type="term" value="F:kinase activity"/>
    <property type="evidence" value="ECO:0007669"/>
    <property type="project" value="UniProtKB-KW"/>
</dbReference>
<protein>
    <submittedName>
        <fullName evidence="2">CDPK-related kinase 2-like</fullName>
    </submittedName>
</protein>
<keyword evidence="2" id="KW-0808">Transferase</keyword>
<dbReference type="EMBL" id="KV019644">
    <property type="protein sequence ID" value="KZV15698.1"/>
    <property type="molecule type" value="Genomic_DNA"/>
</dbReference>
<evidence type="ECO:0000256" key="1">
    <source>
        <dbReference type="SAM" id="SignalP"/>
    </source>
</evidence>
<keyword evidence="1" id="KW-0732">Signal</keyword>
<accession>A0A2Z7A268</accession>
<feature type="chain" id="PRO_5016444827" evidence="1">
    <location>
        <begin position="26"/>
        <end position="213"/>
    </location>
</feature>
<dbReference type="AlphaFoldDB" id="A0A2Z7A268"/>
<gene>
    <name evidence="2" type="ORF">F511_32120</name>
</gene>
<feature type="signal peptide" evidence="1">
    <location>
        <begin position="1"/>
        <end position="25"/>
    </location>
</feature>
<reference evidence="2 3" key="1">
    <citation type="journal article" date="2015" name="Proc. Natl. Acad. Sci. U.S.A.">
        <title>The resurrection genome of Boea hygrometrica: A blueprint for survival of dehydration.</title>
        <authorList>
            <person name="Xiao L."/>
            <person name="Yang G."/>
            <person name="Zhang L."/>
            <person name="Yang X."/>
            <person name="Zhao S."/>
            <person name="Ji Z."/>
            <person name="Zhou Q."/>
            <person name="Hu M."/>
            <person name="Wang Y."/>
            <person name="Chen M."/>
            <person name="Xu Y."/>
            <person name="Jin H."/>
            <person name="Xiao X."/>
            <person name="Hu G."/>
            <person name="Bao F."/>
            <person name="Hu Y."/>
            <person name="Wan P."/>
            <person name="Li L."/>
            <person name="Deng X."/>
            <person name="Kuang T."/>
            <person name="Xiang C."/>
            <person name="Zhu J.K."/>
            <person name="Oliver M.J."/>
            <person name="He Y."/>
        </authorList>
    </citation>
    <scope>NUCLEOTIDE SEQUENCE [LARGE SCALE GENOMIC DNA]</scope>
    <source>
        <strain evidence="3">cv. XS01</strain>
    </source>
</reference>
<keyword evidence="3" id="KW-1185">Reference proteome</keyword>